<dbReference type="RefSeq" id="XP_012679077.2">
    <property type="nucleotide sequence ID" value="XM_012823623.3"/>
</dbReference>
<reference evidence="4" key="1">
    <citation type="submission" date="2025-08" db="UniProtKB">
        <authorList>
            <consortium name="RefSeq"/>
        </authorList>
    </citation>
    <scope>IDENTIFICATION</scope>
</reference>
<protein>
    <submittedName>
        <fullName evidence="4">G patch domain and ankyrin repeat-containing protein 1</fullName>
    </submittedName>
</protein>
<dbReference type="InterPro" id="IPR039146">
    <property type="entry name" value="GPANK1"/>
</dbReference>
<dbReference type="SUPFAM" id="SSF48403">
    <property type="entry name" value="Ankyrin repeat"/>
    <property type="match status" value="1"/>
</dbReference>
<organism evidence="3 4">
    <name type="scientific">Clupea harengus</name>
    <name type="common">Atlantic herring</name>
    <dbReference type="NCBI Taxonomy" id="7950"/>
    <lineage>
        <taxon>Eukaryota</taxon>
        <taxon>Metazoa</taxon>
        <taxon>Chordata</taxon>
        <taxon>Craniata</taxon>
        <taxon>Vertebrata</taxon>
        <taxon>Euteleostomi</taxon>
        <taxon>Actinopterygii</taxon>
        <taxon>Neopterygii</taxon>
        <taxon>Teleostei</taxon>
        <taxon>Clupei</taxon>
        <taxon>Clupeiformes</taxon>
        <taxon>Clupeoidei</taxon>
        <taxon>Clupeidae</taxon>
        <taxon>Clupea</taxon>
    </lineage>
</organism>
<name>A0A6P3VRJ5_CLUHA</name>
<dbReference type="Pfam" id="PF01585">
    <property type="entry name" value="G-patch"/>
    <property type="match status" value="1"/>
</dbReference>
<sequence length="375" mass="41511">MSAPIYFTRAKEDDQIWIGAGHGGDDEDSSAVALTGDEARHFYQSLLEEQKDSAKRGNKTKGVGQQRRNAQRRRGGQHDRRRSEERRGEAAGGGRRGGEQEQRPHLPQGSTSERDGHRLLHVAQEGDLATLRKLLKGAQVDLNFHDGFYWTAVMCASHSGKAETVRLLLDHGASWVGMVDTQGRDARDLAERAGHDDVVSMLEQHGGGMAGSAGGGRVLAGTSSQLTPQWCSVCESLYSEPEARHQNSTLHQFNRGRISQPPPPHYCLPPSNAGYRMMLRSGWNPGAGLGTEGQGTRQPVRTILKRDQAGLGYGPTPRPKVTHFQAKDPQAVERVAKATERRERGTTLNAKAQKRTEKRQRDWERDFRDSFNIDI</sequence>
<feature type="compositionally biased region" description="Basic and acidic residues" evidence="1">
    <location>
        <begin position="76"/>
        <end position="89"/>
    </location>
</feature>
<evidence type="ECO:0000313" key="3">
    <source>
        <dbReference type="Proteomes" id="UP000515152"/>
    </source>
</evidence>
<dbReference type="PANTHER" id="PTHR20923">
    <property type="entry name" value="BAT4 PROTEIN-RELATED"/>
    <property type="match status" value="1"/>
</dbReference>
<dbReference type="PROSITE" id="PS50174">
    <property type="entry name" value="G_PATCH"/>
    <property type="match status" value="1"/>
</dbReference>
<dbReference type="InterPro" id="IPR002110">
    <property type="entry name" value="Ankyrin_rpt"/>
</dbReference>
<dbReference type="SMART" id="SM00443">
    <property type="entry name" value="G_patch"/>
    <property type="match status" value="1"/>
</dbReference>
<evidence type="ECO:0000259" key="2">
    <source>
        <dbReference type="PROSITE" id="PS50174"/>
    </source>
</evidence>
<feature type="region of interest" description="Disordered" evidence="1">
    <location>
        <begin position="338"/>
        <end position="375"/>
    </location>
</feature>
<dbReference type="KEGG" id="char:105896824"/>
<feature type="region of interest" description="Disordered" evidence="1">
    <location>
        <begin position="1"/>
        <end position="117"/>
    </location>
</feature>
<gene>
    <name evidence="4" type="primary">gpank1</name>
</gene>
<dbReference type="OrthoDB" id="4735278at2759"/>
<evidence type="ECO:0000256" key="1">
    <source>
        <dbReference type="SAM" id="MobiDB-lite"/>
    </source>
</evidence>
<feature type="compositionally biased region" description="Basic and acidic residues" evidence="1">
    <location>
        <begin position="359"/>
        <end position="375"/>
    </location>
</feature>
<dbReference type="GeneID" id="105896824"/>
<dbReference type="InterPro" id="IPR000467">
    <property type="entry name" value="G_patch_dom"/>
</dbReference>
<dbReference type="Pfam" id="PF12796">
    <property type="entry name" value="Ank_2"/>
    <property type="match status" value="1"/>
</dbReference>
<dbReference type="CTD" id="7918"/>
<evidence type="ECO:0000313" key="4">
    <source>
        <dbReference type="RefSeq" id="XP_012679077.2"/>
    </source>
</evidence>
<feature type="domain" description="G-patch" evidence="2">
    <location>
        <begin position="270"/>
        <end position="316"/>
    </location>
</feature>
<dbReference type="PANTHER" id="PTHR20923:SF1">
    <property type="entry name" value="G PATCH DOMAIN AND ANKYRIN REPEAT-CONTAINING PROTEIN 1"/>
    <property type="match status" value="1"/>
</dbReference>
<proteinExistence type="predicted"/>
<dbReference type="InterPro" id="IPR036770">
    <property type="entry name" value="Ankyrin_rpt-contain_sf"/>
</dbReference>
<dbReference type="GO" id="GO:0003676">
    <property type="term" value="F:nucleic acid binding"/>
    <property type="evidence" value="ECO:0007669"/>
    <property type="project" value="InterPro"/>
</dbReference>
<accession>A0A6P3VRJ5</accession>
<dbReference type="Gene3D" id="1.25.40.20">
    <property type="entry name" value="Ankyrin repeat-containing domain"/>
    <property type="match status" value="1"/>
</dbReference>
<dbReference type="AlphaFoldDB" id="A0A6P3VRJ5"/>
<dbReference type="Proteomes" id="UP000515152">
    <property type="component" value="Chromosome 24"/>
</dbReference>
<keyword evidence="3" id="KW-1185">Reference proteome</keyword>